<dbReference type="EMBL" id="FOXV01000004">
    <property type="protein sequence ID" value="SFQ36284.1"/>
    <property type="molecule type" value="Genomic_DNA"/>
</dbReference>
<dbReference type="GO" id="GO:0016705">
    <property type="term" value="F:oxidoreductase activity, acting on paired donors, with incorporation or reduction of molecular oxygen"/>
    <property type="evidence" value="ECO:0007669"/>
    <property type="project" value="InterPro"/>
</dbReference>
<dbReference type="PANTHER" id="PTHR46696:SF1">
    <property type="entry name" value="CYTOCHROME P450 YJIB-RELATED"/>
    <property type="match status" value="1"/>
</dbReference>
<name>A0A1I5XWH9_9RHOB</name>
<dbReference type="InterPro" id="IPR001128">
    <property type="entry name" value="Cyt_P450"/>
</dbReference>
<dbReference type="GO" id="GO:0004497">
    <property type="term" value="F:monooxygenase activity"/>
    <property type="evidence" value="ECO:0007669"/>
    <property type="project" value="UniProtKB-KW"/>
</dbReference>
<keyword evidence="3 8" id="KW-0479">Metal-binding</keyword>
<keyword evidence="10" id="KW-1185">Reference proteome</keyword>
<keyword evidence="2 8" id="KW-0349">Heme</keyword>
<evidence type="ECO:0000313" key="9">
    <source>
        <dbReference type="EMBL" id="SFQ36284.1"/>
    </source>
</evidence>
<keyword evidence="4 8" id="KW-0560">Oxidoreductase</keyword>
<dbReference type="RefSeq" id="WP_093010324.1">
    <property type="nucleotide sequence ID" value="NZ_FOXV01000004.1"/>
</dbReference>
<dbReference type="AlphaFoldDB" id="A0A1I5XWH9"/>
<dbReference type="Gene3D" id="1.10.630.10">
    <property type="entry name" value="Cytochrome P450"/>
    <property type="match status" value="1"/>
</dbReference>
<dbReference type="STRING" id="93684.SAMN05421853_104178"/>
<dbReference type="InterPro" id="IPR017972">
    <property type="entry name" value="Cyt_P450_CS"/>
</dbReference>
<evidence type="ECO:0000313" key="10">
    <source>
        <dbReference type="Proteomes" id="UP000243106"/>
    </source>
</evidence>
<dbReference type="PANTHER" id="PTHR46696">
    <property type="entry name" value="P450, PUTATIVE (EUROFUNG)-RELATED"/>
    <property type="match status" value="1"/>
</dbReference>
<accession>A0A1I5XWH9</accession>
<evidence type="ECO:0000256" key="3">
    <source>
        <dbReference type="ARBA" id="ARBA00022723"/>
    </source>
</evidence>
<evidence type="ECO:0000256" key="2">
    <source>
        <dbReference type="ARBA" id="ARBA00022617"/>
    </source>
</evidence>
<dbReference type="PRINTS" id="PR00359">
    <property type="entry name" value="BP450"/>
</dbReference>
<protein>
    <submittedName>
        <fullName evidence="9">Unspecific monooxygenase</fullName>
    </submittedName>
</protein>
<keyword evidence="5 8" id="KW-0408">Iron</keyword>
<dbReference type="SUPFAM" id="SSF48264">
    <property type="entry name" value="Cytochrome P450"/>
    <property type="match status" value="1"/>
</dbReference>
<proteinExistence type="inferred from homology"/>
<evidence type="ECO:0000256" key="7">
    <source>
        <dbReference type="ARBA" id="ARBA00043906"/>
    </source>
</evidence>
<dbReference type="InterPro" id="IPR002397">
    <property type="entry name" value="Cyt_P450_B"/>
</dbReference>
<evidence type="ECO:0000256" key="1">
    <source>
        <dbReference type="ARBA" id="ARBA00010617"/>
    </source>
</evidence>
<evidence type="ECO:0000256" key="4">
    <source>
        <dbReference type="ARBA" id="ARBA00023002"/>
    </source>
</evidence>
<dbReference type="GO" id="GO:0005506">
    <property type="term" value="F:iron ion binding"/>
    <property type="evidence" value="ECO:0007669"/>
    <property type="project" value="InterPro"/>
</dbReference>
<dbReference type="CDD" id="cd20625">
    <property type="entry name" value="CYP164-like"/>
    <property type="match status" value="1"/>
</dbReference>
<organism evidence="9 10">
    <name type="scientific">Roseivivax halotolerans</name>
    <dbReference type="NCBI Taxonomy" id="93684"/>
    <lineage>
        <taxon>Bacteria</taxon>
        <taxon>Pseudomonadati</taxon>
        <taxon>Pseudomonadota</taxon>
        <taxon>Alphaproteobacteria</taxon>
        <taxon>Rhodobacterales</taxon>
        <taxon>Roseobacteraceae</taxon>
        <taxon>Roseivivax</taxon>
    </lineage>
</organism>
<reference evidence="10" key="1">
    <citation type="submission" date="2016-10" db="EMBL/GenBank/DDBJ databases">
        <authorList>
            <person name="Varghese N."/>
            <person name="Submissions S."/>
        </authorList>
    </citation>
    <scope>NUCLEOTIDE SEQUENCE [LARGE SCALE GENOMIC DNA]</scope>
    <source>
        <strain evidence="10">JCM 10271</strain>
    </source>
</reference>
<keyword evidence="6 8" id="KW-0503">Monooxygenase</keyword>
<dbReference type="Proteomes" id="UP000243106">
    <property type="component" value="Unassembled WGS sequence"/>
</dbReference>
<dbReference type="PROSITE" id="PS00086">
    <property type="entry name" value="CYTOCHROME_P450"/>
    <property type="match status" value="1"/>
</dbReference>
<gene>
    <name evidence="9" type="ORF">SAMN05421853_104178</name>
</gene>
<comment type="similarity">
    <text evidence="1 8">Belongs to the cytochrome P450 family.</text>
</comment>
<comment type="function">
    <text evidence="7">Cytochromes P450 are a group of heme-thiolate monooxygenases. They oxidize a variety of structurally unrelated compounds, including steroids, fatty acids, and xenobiotics.</text>
</comment>
<dbReference type="FunFam" id="1.10.630.10:FF:000018">
    <property type="entry name" value="Cytochrome P450 monooxygenase"/>
    <property type="match status" value="1"/>
</dbReference>
<evidence type="ECO:0000256" key="5">
    <source>
        <dbReference type="ARBA" id="ARBA00023004"/>
    </source>
</evidence>
<dbReference type="GO" id="GO:0020037">
    <property type="term" value="F:heme binding"/>
    <property type="evidence" value="ECO:0007669"/>
    <property type="project" value="InterPro"/>
</dbReference>
<dbReference type="InterPro" id="IPR036396">
    <property type="entry name" value="Cyt_P450_sf"/>
</dbReference>
<sequence length="391" mass="43780">MQHLHQSPTDPAFVQNPYAFYARAREAGPLIFWEEYGMVAATRLNSVSALLKDRRFGREVPSELATPRPEHLRDFYEIEDRSMLELEPPVHTRLRGLVLRAFTSRRIKALGPEIAELAHRLLEDAPDGPFDLLPVFAERLPVIVIARLLGVPEETAPDLLRWSHAMVGMYQAGRSRADEEAANAAARDFAAFLRSVIAERRKRPGNDLLSELIAAEEDGEKLDEKELIATSVLLLNAGHEATVHTIGNGVKALLEHGAKASEANATAMSEEILRFDPPLHLFTRYAYEDVTLWGHDFRRGEQVALLLASANRDAELCEAPETFDPARRPSRHQAFGGGLHFCVGAPLARLELEVALPILFARLPRLRLAEPPRYAPKYHFHGLERLIVSQT</sequence>
<evidence type="ECO:0000256" key="6">
    <source>
        <dbReference type="ARBA" id="ARBA00023033"/>
    </source>
</evidence>
<evidence type="ECO:0000256" key="8">
    <source>
        <dbReference type="RuleBase" id="RU000461"/>
    </source>
</evidence>
<dbReference type="Pfam" id="PF00067">
    <property type="entry name" value="p450"/>
    <property type="match status" value="1"/>
</dbReference>